<dbReference type="PIRSF" id="PIRSF000390">
    <property type="entry name" value="PLP_StrS"/>
    <property type="match status" value="1"/>
</dbReference>
<dbReference type="GO" id="GO:0030170">
    <property type="term" value="F:pyridoxal phosphate binding"/>
    <property type="evidence" value="ECO:0007669"/>
    <property type="project" value="TreeGrafter"/>
</dbReference>
<dbReference type="GO" id="GO:0008483">
    <property type="term" value="F:transaminase activity"/>
    <property type="evidence" value="ECO:0007669"/>
    <property type="project" value="UniProtKB-KW"/>
</dbReference>
<keyword evidence="4" id="KW-0032">Aminotransferase</keyword>
<accession>A0A126QTG7</accession>
<evidence type="ECO:0000313" key="5">
    <source>
        <dbReference type="EMBL" id="TDT82058.1"/>
    </source>
</evidence>
<dbReference type="InterPro" id="IPR015421">
    <property type="entry name" value="PyrdxlP-dep_Trfase_major"/>
</dbReference>
<dbReference type="InterPro" id="IPR015424">
    <property type="entry name" value="PyrdxlP-dep_Trfase"/>
</dbReference>
<proteinExistence type="inferred from homology"/>
<dbReference type="Pfam" id="PF01041">
    <property type="entry name" value="DegT_DnrJ_EryC1"/>
    <property type="match status" value="1"/>
</dbReference>
<dbReference type="SUPFAM" id="SSF53383">
    <property type="entry name" value="PLP-dependent transferases"/>
    <property type="match status" value="1"/>
</dbReference>
<dbReference type="InterPro" id="IPR000653">
    <property type="entry name" value="DegT/StrS_aminotransferase"/>
</dbReference>
<dbReference type="Gene3D" id="3.40.640.10">
    <property type="entry name" value="Type I PLP-dependent aspartate aminotransferase-like (Major domain)"/>
    <property type="match status" value="1"/>
</dbReference>
<evidence type="ECO:0000313" key="6">
    <source>
        <dbReference type="Proteomes" id="UP000055611"/>
    </source>
</evidence>
<dbReference type="AlphaFoldDB" id="A0A126QTG7"/>
<sequence>MSIPFIDLKTQYRQIEKQIKQNIDNVLEHGAYVMGPEIGEIEARLSNYAGVSFGVSCASGTDALMMSLMALGVGPGDAVFTTPFTFIATAEVVSLLGATPVFVDIDPVTFNIDADDLRRKIRYVRENRKDLKARGVIAVDIFGQPADYEAIEPLAHNAGLWLIVDAAQSFGATYKGKSVCALGDIACTSFFPAKPLGCYGDGGMVFVHNEDLHKLLVSIRVHGMGEDRYENDRLGITGRMDSIQAAVLLAKFEIFPKEIEMRQVVADRYAALLADVDGVTAPSVPEGNTSVWAQYCVLARDNAHRTELMGRLAEASVPSGIYYPKPLHLQKAFESLKYAPGDFPVSEDVASRIFALPMHPYLTSEDQESIVKVLKG</sequence>
<reference evidence="5 7" key="2">
    <citation type="submission" date="2019-03" db="EMBL/GenBank/DDBJ databases">
        <title>Genomic Encyclopedia of Type Strains, Phase IV (KMG-IV): sequencing the most valuable type-strain genomes for metagenomic binning, comparative biology and taxonomic classification.</title>
        <authorList>
            <person name="Goeker M."/>
        </authorList>
    </citation>
    <scope>NUCLEOTIDE SEQUENCE [LARGE SCALE GENOMIC DNA]</scope>
    <source>
        <strain evidence="5 7">DSM 101483</strain>
    </source>
</reference>
<protein>
    <submittedName>
        <fullName evidence="4">Aminotransferase DegT</fullName>
    </submittedName>
    <submittedName>
        <fullName evidence="5">dTDP-4-amino-4,6-dideoxygalactose transaminase</fullName>
    </submittedName>
</protein>
<evidence type="ECO:0000256" key="2">
    <source>
        <dbReference type="PIRSR" id="PIRSR000390-2"/>
    </source>
</evidence>
<dbReference type="KEGG" id="dej:AWY79_17880"/>
<feature type="active site" description="Proton acceptor" evidence="1">
    <location>
        <position position="194"/>
    </location>
</feature>
<evidence type="ECO:0000313" key="4">
    <source>
        <dbReference type="EMBL" id="AMK13058.1"/>
    </source>
</evidence>
<comment type="similarity">
    <text evidence="3">Belongs to the DegT/DnrJ/EryC1 family.</text>
</comment>
<dbReference type="GO" id="GO:0000271">
    <property type="term" value="P:polysaccharide biosynthetic process"/>
    <property type="evidence" value="ECO:0007669"/>
    <property type="project" value="TreeGrafter"/>
</dbReference>
<keyword evidence="2 3" id="KW-0663">Pyridoxal phosphate</keyword>
<dbReference type="Proteomes" id="UP000055611">
    <property type="component" value="Chromosome"/>
</dbReference>
<dbReference type="CDD" id="cd00616">
    <property type="entry name" value="AHBA_syn"/>
    <property type="match status" value="1"/>
</dbReference>
<reference evidence="4 6" key="1">
    <citation type="journal article" date="2016" name="Front. Microbiol.">
        <title>Genome Sequence of the Piezophilic, Mesophilic Sulfate-Reducing Bacterium Desulfovibrio indicus J2T.</title>
        <authorList>
            <person name="Cao J."/>
            <person name="Maignien L."/>
            <person name="Shao Z."/>
            <person name="Alain K."/>
            <person name="Jebbar M."/>
        </authorList>
    </citation>
    <scope>NUCLEOTIDE SEQUENCE [LARGE SCALE GENOMIC DNA]</scope>
    <source>
        <strain evidence="4 6">J2</strain>
    </source>
</reference>
<dbReference type="PANTHER" id="PTHR30244">
    <property type="entry name" value="TRANSAMINASE"/>
    <property type="match status" value="1"/>
</dbReference>
<keyword evidence="6" id="KW-1185">Reference proteome</keyword>
<dbReference type="Proteomes" id="UP000295506">
    <property type="component" value="Unassembled WGS sequence"/>
</dbReference>
<dbReference type="Gene3D" id="3.90.1150.10">
    <property type="entry name" value="Aspartate Aminotransferase, domain 1"/>
    <property type="match status" value="1"/>
</dbReference>
<dbReference type="EMBL" id="CP014206">
    <property type="protein sequence ID" value="AMK13058.1"/>
    <property type="molecule type" value="Genomic_DNA"/>
</dbReference>
<organism evidence="5 7">
    <name type="scientific">Pseudodesulfovibrio indicus</name>
    <dbReference type="NCBI Taxonomy" id="1716143"/>
    <lineage>
        <taxon>Bacteria</taxon>
        <taxon>Pseudomonadati</taxon>
        <taxon>Thermodesulfobacteriota</taxon>
        <taxon>Desulfovibrionia</taxon>
        <taxon>Desulfovibrionales</taxon>
        <taxon>Desulfovibrionaceae</taxon>
    </lineage>
</organism>
<dbReference type="OrthoDB" id="9766188at2"/>
<feature type="modified residue" description="N6-(pyridoxal phosphate)lysine" evidence="2">
    <location>
        <position position="194"/>
    </location>
</feature>
<dbReference type="InterPro" id="IPR015422">
    <property type="entry name" value="PyrdxlP-dep_Trfase_small"/>
</dbReference>
<name>A0A126QTG7_9BACT</name>
<evidence type="ECO:0000256" key="3">
    <source>
        <dbReference type="RuleBase" id="RU004508"/>
    </source>
</evidence>
<keyword evidence="4" id="KW-0808">Transferase</keyword>
<dbReference type="PANTHER" id="PTHR30244:SF42">
    <property type="entry name" value="UDP-2-ACETAMIDO-2-DEOXY-3-OXO-D-GLUCURONATE AMINOTRANSFERASE"/>
    <property type="match status" value="1"/>
</dbReference>
<gene>
    <name evidence="4" type="ORF">AWY79_17880</name>
    <name evidence="5" type="ORF">EDC59_11737</name>
</gene>
<evidence type="ECO:0000256" key="1">
    <source>
        <dbReference type="PIRSR" id="PIRSR000390-1"/>
    </source>
</evidence>
<dbReference type="RefSeq" id="WP_066807389.1">
    <property type="nucleotide sequence ID" value="NZ_CP014206.1"/>
</dbReference>
<dbReference type="EMBL" id="SOBK01000017">
    <property type="protein sequence ID" value="TDT82058.1"/>
    <property type="molecule type" value="Genomic_DNA"/>
</dbReference>
<evidence type="ECO:0000313" key="7">
    <source>
        <dbReference type="Proteomes" id="UP000295506"/>
    </source>
</evidence>